<dbReference type="Gene3D" id="3.30.1380.10">
    <property type="match status" value="1"/>
</dbReference>
<dbReference type="InterPro" id="IPR058193">
    <property type="entry name" value="VanY/YodJ_core_dom"/>
</dbReference>
<evidence type="ECO:0000313" key="3">
    <source>
        <dbReference type="Proteomes" id="UP000576550"/>
    </source>
</evidence>
<dbReference type="GO" id="GO:0008233">
    <property type="term" value="F:peptidase activity"/>
    <property type="evidence" value="ECO:0007669"/>
    <property type="project" value="InterPro"/>
</dbReference>
<proteinExistence type="predicted"/>
<dbReference type="AlphaFoldDB" id="A0A832R8R0"/>
<evidence type="ECO:0000313" key="2">
    <source>
        <dbReference type="EMBL" id="HHX99586.1"/>
    </source>
</evidence>
<organism evidence="2 3">
    <name type="scientific">Candidatus Dojkabacteria bacterium</name>
    <dbReference type="NCBI Taxonomy" id="2099670"/>
    <lineage>
        <taxon>Bacteria</taxon>
        <taxon>Candidatus Dojkabacteria</taxon>
    </lineage>
</organism>
<sequence>MKQKPFTITEEEKELTKSLLKKITETEKEKFSIADLDTVYSFLNRKEIKFLKKLLTINPHDYGIKGEYLGIQDVPKDLVEIRGQRYETDTEEQGYHEIGESYLPRKVYKAYEKMNRAMFKDIGKKLLVRSGYRSPAYQLFLLVWYLNMYEFDVGKTLERVAMPGYSEHCVADNVAIDFITEDGVPQEHDDRYFEDTKEYKWLVQNAEKFGFKESFPKDNEFGTMYEPWHWRYIKD</sequence>
<comment type="caution">
    <text evidence="2">The sequence shown here is derived from an EMBL/GenBank/DDBJ whole genome shotgun (WGS) entry which is preliminary data.</text>
</comment>
<accession>A0A832R8R0</accession>
<dbReference type="PANTHER" id="PTHR34385:SF1">
    <property type="entry name" value="PEPTIDOGLYCAN L-ALANYL-D-GLUTAMATE ENDOPEPTIDASE CWLK"/>
    <property type="match status" value="1"/>
</dbReference>
<dbReference type="Proteomes" id="UP000576550">
    <property type="component" value="Unassembled WGS sequence"/>
</dbReference>
<dbReference type="PANTHER" id="PTHR34385">
    <property type="entry name" value="D-ALANYL-D-ALANINE CARBOXYPEPTIDASE"/>
    <property type="match status" value="1"/>
</dbReference>
<dbReference type="InterPro" id="IPR003709">
    <property type="entry name" value="VanY-like_core_dom"/>
</dbReference>
<reference evidence="2 3" key="1">
    <citation type="journal article" date="2020" name="Biotechnol. Biofuels">
        <title>New insights from the biogas microbiome by comprehensive genome-resolved metagenomics of nearly 1600 species originating from multiple anaerobic digesters.</title>
        <authorList>
            <person name="Campanaro S."/>
            <person name="Treu L."/>
            <person name="Rodriguez-R L.M."/>
            <person name="Kovalovszki A."/>
            <person name="Ziels R.M."/>
            <person name="Maus I."/>
            <person name="Zhu X."/>
            <person name="Kougias P.G."/>
            <person name="Basile A."/>
            <person name="Luo G."/>
            <person name="Schluter A."/>
            <person name="Konstantinidis K.T."/>
            <person name="Angelidaki I."/>
        </authorList>
    </citation>
    <scope>NUCLEOTIDE SEQUENCE [LARGE SCALE GENOMIC DNA]</scope>
    <source>
        <strain evidence="2">AS05jafATM_89</strain>
    </source>
</reference>
<dbReference type="EMBL" id="DUTP01000005">
    <property type="protein sequence ID" value="HHX99586.1"/>
    <property type="molecule type" value="Genomic_DNA"/>
</dbReference>
<dbReference type="GO" id="GO:0006508">
    <property type="term" value="P:proteolysis"/>
    <property type="evidence" value="ECO:0007669"/>
    <property type="project" value="InterPro"/>
</dbReference>
<dbReference type="Pfam" id="PF02557">
    <property type="entry name" value="VanY"/>
    <property type="match status" value="1"/>
</dbReference>
<dbReference type="SUPFAM" id="SSF55166">
    <property type="entry name" value="Hedgehog/DD-peptidase"/>
    <property type="match status" value="1"/>
</dbReference>
<evidence type="ECO:0000259" key="1">
    <source>
        <dbReference type="Pfam" id="PF02557"/>
    </source>
</evidence>
<feature type="domain" description="D-alanyl-D-alanine carboxypeptidase-like core" evidence="1">
    <location>
        <begin position="101"/>
        <end position="233"/>
    </location>
</feature>
<name>A0A832R8R0_9BACT</name>
<dbReference type="InterPro" id="IPR052179">
    <property type="entry name" value="DD-CPase-like"/>
</dbReference>
<dbReference type="CDD" id="cd14852">
    <property type="entry name" value="LD-carboxypeptidase"/>
    <property type="match status" value="1"/>
</dbReference>
<gene>
    <name evidence="2" type="ORF">GX533_02850</name>
</gene>
<protein>
    <submittedName>
        <fullName evidence="2">M15 family metallopeptidase</fullName>
    </submittedName>
</protein>
<dbReference type="InterPro" id="IPR009045">
    <property type="entry name" value="Zn_M74/Hedgehog-like"/>
</dbReference>